<comment type="subcellular location">
    <subcellularLocation>
        <location evidence="1">Preautophagosomal structure membrane</location>
        <topology evidence="1">Peripheral membrane protein</topology>
    </subcellularLocation>
</comment>
<dbReference type="GO" id="GO:0006914">
    <property type="term" value="P:autophagy"/>
    <property type="evidence" value="ECO:0007669"/>
    <property type="project" value="UniProtKB-KW"/>
</dbReference>
<dbReference type="EMBL" id="JAUEDM010000001">
    <property type="protein sequence ID" value="KAK3330367.1"/>
    <property type="molecule type" value="Genomic_DNA"/>
</dbReference>
<comment type="caution">
    <text evidence="12">The sequence shown here is derived from an EMBL/GenBank/DDBJ whole genome shotgun (WGS) entry which is preliminary data.</text>
</comment>
<dbReference type="Proteomes" id="UP001283341">
    <property type="component" value="Unassembled WGS sequence"/>
</dbReference>
<comment type="similarity">
    <text evidence="2">Belongs to the protein kinase superfamily. CAMK Ser/Thr protein kinase family. CHEK2 subfamily.</text>
</comment>
<reference evidence="12" key="2">
    <citation type="submission" date="2023-06" db="EMBL/GenBank/DDBJ databases">
        <authorList>
            <consortium name="Lawrence Berkeley National Laboratory"/>
            <person name="Haridas S."/>
            <person name="Hensen N."/>
            <person name="Bonometti L."/>
            <person name="Westerberg I."/>
            <person name="Brannstrom I.O."/>
            <person name="Guillou S."/>
            <person name="Cros-Aarteil S."/>
            <person name="Calhoun S."/>
            <person name="Kuo A."/>
            <person name="Mondo S."/>
            <person name="Pangilinan J."/>
            <person name="Riley R."/>
            <person name="Labutti K."/>
            <person name="Andreopoulos B."/>
            <person name="Lipzen A."/>
            <person name="Chen C."/>
            <person name="Yanf M."/>
            <person name="Daum C."/>
            <person name="Ng V."/>
            <person name="Clum A."/>
            <person name="Steindorff A."/>
            <person name="Ohm R."/>
            <person name="Martin F."/>
            <person name="Silar P."/>
            <person name="Natvig D."/>
            <person name="Lalanne C."/>
            <person name="Gautier V."/>
            <person name="Ament-Velasquez S.L."/>
            <person name="Kruys A."/>
            <person name="Hutchinson M.I."/>
            <person name="Powell A.J."/>
            <person name="Barry K."/>
            <person name="Miller A.N."/>
            <person name="Grigoriev I.V."/>
            <person name="Debuchy R."/>
            <person name="Gladieux P."/>
            <person name="Thoren M.H."/>
            <person name="Johannesson H."/>
        </authorList>
    </citation>
    <scope>NUCLEOTIDE SEQUENCE</scope>
    <source>
        <strain evidence="12">CBS 118394</strain>
    </source>
</reference>
<keyword evidence="5 8" id="KW-0067">ATP-binding</keyword>
<dbReference type="Gene3D" id="1.10.510.10">
    <property type="entry name" value="Transferase(Phosphotransferase) domain 1"/>
    <property type="match status" value="1"/>
</dbReference>
<keyword evidence="6" id="KW-0072">Autophagy</keyword>
<feature type="domain" description="FHA" evidence="10">
    <location>
        <begin position="112"/>
        <end position="165"/>
    </location>
</feature>
<dbReference type="GO" id="GO:0004674">
    <property type="term" value="F:protein serine/threonine kinase activity"/>
    <property type="evidence" value="ECO:0007669"/>
    <property type="project" value="InterPro"/>
</dbReference>
<dbReference type="InterPro" id="IPR000719">
    <property type="entry name" value="Prot_kinase_dom"/>
</dbReference>
<evidence type="ECO:0000256" key="4">
    <source>
        <dbReference type="ARBA" id="ARBA00022741"/>
    </source>
</evidence>
<keyword evidence="4 8" id="KW-0547">Nucleotide-binding</keyword>
<dbReference type="PANTHER" id="PTHR24348">
    <property type="entry name" value="SERINE/THREONINE-PROTEIN KINASE UNC-51-RELATED"/>
    <property type="match status" value="1"/>
</dbReference>
<dbReference type="InterPro" id="IPR017441">
    <property type="entry name" value="Protein_kinase_ATP_BS"/>
</dbReference>
<feature type="region of interest" description="Disordered" evidence="9">
    <location>
        <begin position="911"/>
        <end position="942"/>
    </location>
</feature>
<feature type="compositionally biased region" description="Basic and acidic residues" evidence="9">
    <location>
        <begin position="805"/>
        <end position="814"/>
    </location>
</feature>
<accession>A0AAE0ISI6</accession>
<evidence type="ECO:0000256" key="2">
    <source>
        <dbReference type="ARBA" id="ARBA00005575"/>
    </source>
</evidence>
<feature type="region of interest" description="Disordered" evidence="9">
    <location>
        <begin position="1"/>
        <end position="29"/>
    </location>
</feature>
<dbReference type="InterPro" id="IPR008984">
    <property type="entry name" value="SMAD_FHA_dom_sf"/>
</dbReference>
<dbReference type="SUPFAM" id="SSF49879">
    <property type="entry name" value="SMAD/FHA domain"/>
    <property type="match status" value="1"/>
</dbReference>
<evidence type="ECO:0000259" key="11">
    <source>
        <dbReference type="PROSITE" id="PS50011"/>
    </source>
</evidence>
<dbReference type="SMART" id="SM00220">
    <property type="entry name" value="S_TKc"/>
    <property type="match status" value="1"/>
</dbReference>
<keyword evidence="3" id="KW-0813">Transport</keyword>
<dbReference type="PROSITE" id="PS50011">
    <property type="entry name" value="PROTEIN_KINASE_DOM"/>
    <property type="match status" value="1"/>
</dbReference>
<dbReference type="Pfam" id="PF00498">
    <property type="entry name" value="FHA"/>
    <property type="match status" value="1"/>
</dbReference>
<dbReference type="SMART" id="SM00240">
    <property type="entry name" value="FHA"/>
    <property type="match status" value="1"/>
</dbReference>
<feature type="compositionally biased region" description="Low complexity" evidence="9">
    <location>
        <begin position="710"/>
        <end position="721"/>
    </location>
</feature>
<dbReference type="Pfam" id="PF00069">
    <property type="entry name" value="Pkinase"/>
    <property type="match status" value="1"/>
</dbReference>
<feature type="compositionally biased region" description="Polar residues" evidence="9">
    <location>
        <begin position="1"/>
        <end position="16"/>
    </location>
</feature>
<reference evidence="12" key="1">
    <citation type="journal article" date="2023" name="Mol. Phylogenet. Evol.">
        <title>Genome-scale phylogeny and comparative genomics of the fungal order Sordariales.</title>
        <authorList>
            <person name="Hensen N."/>
            <person name="Bonometti L."/>
            <person name="Westerberg I."/>
            <person name="Brannstrom I.O."/>
            <person name="Guillou S."/>
            <person name="Cros-Aarteil S."/>
            <person name="Calhoun S."/>
            <person name="Haridas S."/>
            <person name="Kuo A."/>
            <person name="Mondo S."/>
            <person name="Pangilinan J."/>
            <person name="Riley R."/>
            <person name="LaButti K."/>
            <person name="Andreopoulos B."/>
            <person name="Lipzen A."/>
            <person name="Chen C."/>
            <person name="Yan M."/>
            <person name="Daum C."/>
            <person name="Ng V."/>
            <person name="Clum A."/>
            <person name="Steindorff A."/>
            <person name="Ohm R.A."/>
            <person name="Martin F."/>
            <person name="Silar P."/>
            <person name="Natvig D.O."/>
            <person name="Lalanne C."/>
            <person name="Gautier V."/>
            <person name="Ament-Velasquez S.L."/>
            <person name="Kruys A."/>
            <person name="Hutchinson M.I."/>
            <person name="Powell A.J."/>
            <person name="Barry K."/>
            <person name="Miller A.N."/>
            <person name="Grigoriev I.V."/>
            <person name="Debuchy R."/>
            <person name="Gladieux P."/>
            <person name="Hiltunen Thoren M."/>
            <person name="Johannesson H."/>
        </authorList>
    </citation>
    <scope>NUCLEOTIDE SEQUENCE</scope>
    <source>
        <strain evidence="12">CBS 118394</strain>
    </source>
</reference>
<evidence type="ECO:0000259" key="10">
    <source>
        <dbReference type="PROSITE" id="PS50006"/>
    </source>
</evidence>
<dbReference type="InterPro" id="IPR011009">
    <property type="entry name" value="Kinase-like_dom_sf"/>
</dbReference>
<dbReference type="GO" id="GO:0034045">
    <property type="term" value="C:phagophore assembly site membrane"/>
    <property type="evidence" value="ECO:0007669"/>
    <property type="project" value="UniProtKB-SubCell"/>
</dbReference>
<evidence type="ECO:0000313" key="13">
    <source>
        <dbReference type="Proteomes" id="UP001283341"/>
    </source>
</evidence>
<evidence type="ECO:0000256" key="8">
    <source>
        <dbReference type="PROSITE-ProRule" id="PRU10141"/>
    </source>
</evidence>
<evidence type="ECO:0000256" key="6">
    <source>
        <dbReference type="ARBA" id="ARBA00023006"/>
    </source>
</evidence>
<gene>
    <name evidence="12" type="ORF">B0H66DRAFT_59044</name>
</gene>
<name>A0AAE0ISI6_9PEZI</name>
<dbReference type="SUPFAM" id="SSF56112">
    <property type="entry name" value="Protein kinase-like (PK-like)"/>
    <property type="match status" value="1"/>
</dbReference>
<feature type="region of interest" description="Disordered" evidence="9">
    <location>
        <begin position="1181"/>
        <end position="1201"/>
    </location>
</feature>
<evidence type="ECO:0000256" key="3">
    <source>
        <dbReference type="ARBA" id="ARBA00022448"/>
    </source>
</evidence>
<dbReference type="GO" id="GO:0005524">
    <property type="term" value="F:ATP binding"/>
    <property type="evidence" value="ECO:0007669"/>
    <property type="project" value="UniProtKB-UniRule"/>
</dbReference>
<dbReference type="PROSITE" id="PS00107">
    <property type="entry name" value="PROTEIN_KINASE_ATP"/>
    <property type="match status" value="1"/>
</dbReference>
<evidence type="ECO:0000256" key="7">
    <source>
        <dbReference type="ARBA" id="ARBA00030237"/>
    </source>
</evidence>
<dbReference type="FunFam" id="3.30.200.20:FF:000470">
    <property type="entry name" value="Serine/threonine-protein kinase RAD53"/>
    <property type="match status" value="1"/>
</dbReference>
<feature type="binding site" evidence="8">
    <location>
        <position position="316"/>
    </location>
    <ligand>
        <name>ATP</name>
        <dbReference type="ChEBI" id="CHEBI:30616"/>
    </ligand>
</feature>
<dbReference type="Gene3D" id="2.60.200.20">
    <property type="match status" value="1"/>
</dbReference>
<evidence type="ECO:0000313" key="12">
    <source>
        <dbReference type="EMBL" id="KAK3330367.1"/>
    </source>
</evidence>
<dbReference type="PROSITE" id="PS00108">
    <property type="entry name" value="PROTEIN_KINASE_ST"/>
    <property type="match status" value="1"/>
</dbReference>
<feature type="compositionally biased region" description="Polar residues" evidence="9">
    <location>
        <begin position="1183"/>
        <end position="1193"/>
    </location>
</feature>
<feature type="domain" description="Protein kinase" evidence="11">
    <location>
        <begin position="287"/>
        <end position="572"/>
    </location>
</feature>
<protein>
    <recommendedName>
        <fullName evidence="7">Autophagy-related protein 1</fullName>
    </recommendedName>
</protein>
<evidence type="ECO:0000256" key="9">
    <source>
        <dbReference type="SAM" id="MobiDB-lite"/>
    </source>
</evidence>
<dbReference type="InterPro" id="IPR000253">
    <property type="entry name" value="FHA_dom"/>
</dbReference>
<dbReference type="PROSITE" id="PS50006">
    <property type="entry name" value="FHA_DOMAIN"/>
    <property type="match status" value="1"/>
</dbReference>
<keyword evidence="13" id="KW-1185">Reference proteome</keyword>
<evidence type="ECO:0000256" key="1">
    <source>
        <dbReference type="ARBA" id="ARBA00004623"/>
    </source>
</evidence>
<sequence length="1223" mass="137270">MDSFGDSQPTQATQNVVDPRRLGQQNSGFSDDDISDIICLLVPYSESARQEVKRIAAESSQHMVGRDDTDRLDLDFEAEDTARKIGLVQQGIGEHHIALRFSAQVKNPVHGFTFGRNPNRCDICFADDPHRRLSNIHFRIYFNEYSVLMLEDQSTNGTIVDDTLLKKKAMGNSKRTLTSGSKITILMHQGASDLVFLVRIPLLQGEYRAAYQQNLKAYMLDTAHLASDANKTIVPGPGGHVDLFKPVARKPKTARPGQRIQQHNEGPVQTTTNLDGILKPWPGSDKYNRVGELGRGAFATVYMVTSKFNGTPYAAKELDKRKFMKNGVLDQKVENEMKIMQSIQHPNIVKYIEHLDWDDRLLIIIMEYIPRGDLGKLIMEHGPLLESDVQTMAKQLLDALGYLHNKHITHRDVKPDNILVKSVNPFVAKLTDFGLSKMVENDETFLRTFCGTLLYCAPEVYSEFTEYDDNGRRIGRDRRHRPPVGQRYDHAVDVWSLGGVLFYALTQKPPFPAKSGAGHSELLHQIMTRPLDIMPLIRANVSRDCIDFLRRMLDRRPESRASVESLKNHPWVAGLDLDPELSASQSFDEIEDEELRIEASQLSLKENGTREPEADLIPASDDEILDDDEDVNDENHLSEYESEKENYTFGAGNPPQRLFGEVNVSAIGSSGAIPVERLNLPLSATSSGTTDILPVGGVSEIRDSFESDISTTPRPSSQRSPQPQPVILASQRRSVNTLNNMTFDPESQSLGGTESILEHLNMKSRGPFLHAGVSDLGASKRKSSLDLSNETEESSAQDGRNLKRLRSEGPREDVPGLPVDPADYELFAHIPPITRGQSNRQIDMPVHKSTFWLASDRKSWHLMYPEMTQLQFDAFKTGAAARGEGFGPGKGPLWDLAMKYFPPTVLERTDSYSPAIGSHDGESPAETGASEGNDIPDTQPQEPRLVVRVRTPIFEKRVVACLQSASGSAIPSISLFVTESMISWGRATDNTYIYQPKSEAKVPKCAFKIMLWRDGYDPSKDFRPWYSPREFGEDSFQFYISTKATNGIWINGYHLPSDDCKNPNGPFRYWMRLHDGDSVVVWQTADASVRTELTFKCNWGDSARPRVSEPSIVEEGVAKTLDEICPRAERRVRILKEQDLKHEEADYDIEARTSKIDRERDRSRIFELARLEALRGLRRVSPGSGTRVSQNPWSPHVPGSRLVPTYRSASPNMSELLRAARRG</sequence>
<dbReference type="InterPro" id="IPR008271">
    <property type="entry name" value="Ser/Thr_kinase_AS"/>
</dbReference>
<evidence type="ECO:0000256" key="5">
    <source>
        <dbReference type="ARBA" id="ARBA00022840"/>
    </source>
</evidence>
<dbReference type="GO" id="GO:0010506">
    <property type="term" value="P:regulation of autophagy"/>
    <property type="evidence" value="ECO:0007669"/>
    <property type="project" value="InterPro"/>
</dbReference>
<dbReference type="InterPro" id="IPR045269">
    <property type="entry name" value="Atg1-like"/>
</dbReference>
<feature type="region of interest" description="Disordered" evidence="9">
    <location>
        <begin position="779"/>
        <end position="818"/>
    </location>
</feature>
<feature type="region of interest" description="Disordered" evidence="9">
    <location>
        <begin position="705"/>
        <end position="727"/>
    </location>
</feature>
<organism evidence="12 13">
    <name type="scientific">Apodospora peruviana</name>
    <dbReference type="NCBI Taxonomy" id="516989"/>
    <lineage>
        <taxon>Eukaryota</taxon>
        <taxon>Fungi</taxon>
        <taxon>Dikarya</taxon>
        <taxon>Ascomycota</taxon>
        <taxon>Pezizomycotina</taxon>
        <taxon>Sordariomycetes</taxon>
        <taxon>Sordariomycetidae</taxon>
        <taxon>Sordariales</taxon>
        <taxon>Lasiosphaeriaceae</taxon>
        <taxon>Apodospora</taxon>
    </lineage>
</organism>
<proteinExistence type="inferred from homology"/>
<dbReference type="AlphaFoldDB" id="A0AAE0ISI6"/>